<gene>
    <name evidence="11" type="primary">IPK1</name>
    <name evidence="11" type="ORF">ALECFALPRED_009713</name>
</gene>
<evidence type="ECO:0000313" key="11">
    <source>
        <dbReference type="EMBL" id="CAF9942364.1"/>
    </source>
</evidence>
<evidence type="ECO:0000256" key="4">
    <source>
        <dbReference type="ARBA" id="ARBA00012023"/>
    </source>
</evidence>
<keyword evidence="7 10" id="KW-0547">Nucleotide-binding</keyword>
<evidence type="ECO:0000256" key="2">
    <source>
        <dbReference type="ARBA" id="ARBA00003979"/>
    </source>
</evidence>
<evidence type="ECO:0000256" key="1">
    <source>
        <dbReference type="ARBA" id="ARBA00001774"/>
    </source>
</evidence>
<comment type="catalytic activity">
    <reaction evidence="1 10">
        <text>1D-myo-inositol 1,3,4,5,6-pentakisphosphate + ATP = 1D-myo-inositol hexakisphosphate + ADP + H(+)</text>
        <dbReference type="Rhea" id="RHEA:20313"/>
        <dbReference type="ChEBI" id="CHEBI:15378"/>
        <dbReference type="ChEBI" id="CHEBI:30616"/>
        <dbReference type="ChEBI" id="CHEBI:57733"/>
        <dbReference type="ChEBI" id="CHEBI:58130"/>
        <dbReference type="ChEBI" id="CHEBI:456216"/>
        <dbReference type="EC" id="2.7.1.158"/>
    </reaction>
</comment>
<dbReference type="GO" id="GO:0035299">
    <property type="term" value="F:inositol-1,3,4,5,6-pentakisphosphate 2-kinase activity"/>
    <property type="evidence" value="ECO:0007669"/>
    <property type="project" value="UniProtKB-EC"/>
</dbReference>
<comment type="similarity">
    <text evidence="3">Belongs to the IPK1 type 1 family.</text>
</comment>
<comment type="function">
    <text evidence="2">Has kinase activity and phosphorylates inositol-1,3,4,5,6-pentakisphosphate (Ins(1,3,4,5,6)P5) to produce 1,2,3,4,5,6-hexakisphosphate (InsP6), also known as phytate.</text>
</comment>
<comment type="domain">
    <text evidence="10">The EXKPK motif is conserved in inositol-pentakisphosphate 2-kinases of both family 1 and 2.</text>
</comment>
<dbReference type="PANTHER" id="PTHR14456">
    <property type="entry name" value="INOSITOL POLYPHOSPHATE KINASE 1"/>
    <property type="match status" value="1"/>
</dbReference>
<dbReference type="GO" id="GO:0032958">
    <property type="term" value="P:inositol phosphate biosynthetic process"/>
    <property type="evidence" value="ECO:0007669"/>
    <property type="project" value="TreeGrafter"/>
</dbReference>
<evidence type="ECO:0000256" key="8">
    <source>
        <dbReference type="ARBA" id="ARBA00022777"/>
    </source>
</evidence>
<evidence type="ECO:0000256" key="10">
    <source>
        <dbReference type="RuleBase" id="RU364126"/>
    </source>
</evidence>
<dbReference type="GO" id="GO:0005634">
    <property type="term" value="C:nucleus"/>
    <property type="evidence" value="ECO:0007669"/>
    <property type="project" value="TreeGrafter"/>
</dbReference>
<evidence type="ECO:0000256" key="9">
    <source>
        <dbReference type="ARBA" id="ARBA00022840"/>
    </source>
</evidence>
<comment type="caution">
    <text evidence="11">The sequence shown here is derived from an EMBL/GenBank/DDBJ whole genome shotgun (WGS) entry which is preliminary data.</text>
</comment>
<dbReference type="Pfam" id="PF06090">
    <property type="entry name" value="Ins_P5_2-kin"/>
    <property type="match status" value="1"/>
</dbReference>
<dbReference type="EMBL" id="CAJPDR010000747">
    <property type="protein sequence ID" value="CAF9942364.1"/>
    <property type="molecule type" value="Genomic_DNA"/>
</dbReference>
<keyword evidence="8 10" id="KW-0418">Kinase</keyword>
<evidence type="ECO:0000313" key="12">
    <source>
        <dbReference type="Proteomes" id="UP000664203"/>
    </source>
</evidence>
<sequence>MNSATLLTVDLDAVQLVYLAEGAANIVYRIRSRSLDPSTSADLNFESYGPNTPPPTEIEPLYMDPRLEGKLVRLRKKSASATPVVESQNHFENTIKPLFPSENLVQQTLFQPSKDLLKDCNARLREMESNGARPAKRHDVYLAEDEMYGMLVTDMSCSDNSFKFFEFKPKWLGQSPSAPPESKRCRTCALRVMRKGSKPGLCPLNLMDKDKIVVAGCRIMGLDPRRLQDYSGSEMEMLSRIRDFLLKDPLLRRLRQLQMDKDPNGVLKASVVSPDFLAAMTLRDCTLYLKVGQGSIDARLGDLDLKAGKGKAAYWRGLEGALIDGGWYTATENEKAVGENLCQLA</sequence>
<dbReference type="Gene3D" id="3.30.200.110">
    <property type="entry name" value="Inositol-pentakisphosphate 2-kinase, N-lobe"/>
    <property type="match status" value="1"/>
</dbReference>
<dbReference type="InterPro" id="IPR043001">
    <property type="entry name" value="IP5_2-K_N_lobe"/>
</dbReference>
<dbReference type="GO" id="GO:0005524">
    <property type="term" value="F:ATP binding"/>
    <property type="evidence" value="ECO:0007669"/>
    <property type="project" value="UniProtKB-KW"/>
</dbReference>
<protein>
    <recommendedName>
        <fullName evidence="5 10">Inositol-pentakisphosphate 2-kinase</fullName>
        <ecNumber evidence="4 10">2.7.1.158</ecNumber>
    </recommendedName>
</protein>
<dbReference type="OrthoDB" id="272370at2759"/>
<keyword evidence="9 10" id="KW-0067">ATP-binding</keyword>
<accession>A0A8H3PK27</accession>
<comment type="function">
    <text evidence="10">Phosphorylates Ins(1,3,4,5,6)P5 at position 2 to form Ins(1,2,3,4,5,6)P6 (InsP6 or phytate).</text>
</comment>
<reference evidence="11" key="1">
    <citation type="submission" date="2021-03" db="EMBL/GenBank/DDBJ databases">
        <authorList>
            <person name="Tagirdzhanova G."/>
        </authorList>
    </citation>
    <scope>NUCLEOTIDE SEQUENCE</scope>
</reference>
<name>A0A8H3PK27_9LECA</name>
<evidence type="ECO:0000256" key="3">
    <source>
        <dbReference type="ARBA" id="ARBA00008305"/>
    </source>
</evidence>
<evidence type="ECO:0000256" key="5">
    <source>
        <dbReference type="ARBA" id="ARBA00014846"/>
    </source>
</evidence>
<dbReference type="Proteomes" id="UP000664203">
    <property type="component" value="Unassembled WGS sequence"/>
</dbReference>
<dbReference type="PANTHER" id="PTHR14456:SF2">
    <property type="entry name" value="INOSITOL-PENTAKISPHOSPHATE 2-KINASE"/>
    <property type="match status" value="1"/>
</dbReference>
<dbReference type="EC" id="2.7.1.158" evidence="4 10"/>
<organism evidence="11 12">
    <name type="scientific">Alectoria fallacina</name>
    <dbReference type="NCBI Taxonomy" id="1903189"/>
    <lineage>
        <taxon>Eukaryota</taxon>
        <taxon>Fungi</taxon>
        <taxon>Dikarya</taxon>
        <taxon>Ascomycota</taxon>
        <taxon>Pezizomycotina</taxon>
        <taxon>Lecanoromycetes</taxon>
        <taxon>OSLEUM clade</taxon>
        <taxon>Lecanoromycetidae</taxon>
        <taxon>Lecanorales</taxon>
        <taxon>Lecanorineae</taxon>
        <taxon>Parmeliaceae</taxon>
        <taxon>Alectoria</taxon>
    </lineage>
</organism>
<evidence type="ECO:0000256" key="6">
    <source>
        <dbReference type="ARBA" id="ARBA00022679"/>
    </source>
</evidence>
<evidence type="ECO:0000256" key="7">
    <source>
        <dbReference type="ARBA" id="ARBA00022741"/>
    </source>
</evidence>
<proteinExistence type="inferred from homology"/>
<keyword evidence="6 10" id="KW-0808">Transferase</keyword>
<keyword evidence="12" id="KW-1185">Reference proteome</keyword>
<dbReference type="AlphaFoldDB" id="A0A8H3PK27"/>
<dbReference type="InterPro" id="IPR009286">
    <property type="entry name" value="Ins_P5_2-kin"/>
</dbReference>